<keyword evidence="5 7" id="KW-1133">Transmembrane helix</keyword>
<keyword evidence="2" id="KW-0813">Transport</keyword>
<feature type="transmembrane region" description="Helical" evidence="7">
    <location>
        <begin position="223"/>
        <end position="247"/>
    </location>
</feature>
<dbReference type="PANTHER" id="PTHR23522:SF4">
    <property type="entry name" value="NUCLEOSIDE PERMEASE NUPG-RELATED"/>
    <property type="match status" value="1"/>
</dbReference>
<feature type="transmembrane region" description="Helical" evidence="7">
    <location>
        <begin position="288"/>
        <end position="307"/>
    </location>
</feature>
<evidence type="ECO:0000256" key="6">
    <source>
        <dbReference type="ARBA" id="ARBA00023136"/>
    </source>
</evidence>
<keyword evidence="6 7" id="KW-0472">Membrane</keyword>
<feature type="transmembrane region" description="Helical" evidence="7">
    <location>
        <begin position="327"/>
        <end position="350"/>
    </location>
</feature>
<organism evidence="9 10">
    <name type="scientific">Tumebacillus amylolyticus</name>
    <dbReference type="NCBI Taxonomy" id="2801339"/>
    <lineage>
        <taxon>Bacteria</taxon>
        <taxon>Bacillati</taxon>
        <taxon>Bacillota</taxon>
        <taxon>Bacilli</taxon>
        <taxon>Bacillales</taxon>
        <taxon>Alicyclobacillaceae</taxon>
        <taxon>Tumebacillus</taxon>
    </lineage>
</organism>
<feature type="transmembrane region" description="Helical" evidence="7">
    <location>
        <begin position="160"/>
        <end position="179"/>
    </location>
</feature>
<evidence type="ECO:0000256" key="7">
    <source>
        <dbReference type="SAM" id="Phobius"/>
    </source>
</evidence>
<evidence type="ECO:0000313" key="10">
    <source>
        <dbReference type="Proteomes" id="UP000602284"/>
    </source>
</evidence>
<sequence length="381" mass="40670">MPKTRGKTRVLGAYYFFFFIGFGALYPMLPLFLRENGLSGGQIGIITGIGPVMTVLFQPLWGMIVDRYQAQRLVLFATLAVAGVLSLLYPQVGGYVWFLALFAGMAAFHSSGVPILDSISLRTVAQYGGDYGSLRLWGAIGFAVASWVAGKLADLSGLQAIFYVYAAAMFSCVLLTRALPKEPAEMKFELLKGLGKLIRLPRFLVFLFGTFLIFGTIQANNSYYSIFFTAIGGNVAGVGLSFLIAAGSEAPVMRFAGRLISRTGLIGALVLSGSIASLRWLFYGFEPGPVLVMSLLFVQGLSTGIYIPAAAEFVRQNTPEEIRVTALGIYSAIGNGLGSMAGTMVGGLLLDSVGIFGTYTVFGIASLVGVAAMVSLKFMKK</sequence>
<dbReference type="RefSeq" id="WP_201638313.1">
    <property type="nucleotide sequence ID" value="NZ_JAEQNB010000010.1"/>
</dbReference>
<keyword evidence="3" id="KW-1003">Cell membrane</keyword>
<dbReference type="InterPro" id="IPR036259">
    <property type="entry name" value="MFS_trans_sf"/>
</dbReference>
<dbReference type="InterPro" id="IPR024989">
    <property type="entry name" value="MFS_assoc_dom"/>
</dbReference>
<evidence type="ECO:0000313" key="9">
    <source>
        <dbReference type="EMBL" id="MBL0389315.1"/>
    </source>
</evidence>
<feature type="transmembrane region" description="Helical" evidence="7">
    <location>
        <begin position="73"/>
        <end position="89"/>
    </location>
</feature>
<evidence type="ECO:0000256" key="1">
    <source>
        <dbReference type="ARBA" id="ARBA00004651"/>
    </source>
</evidence>
<feature type="transmembrane region" description="Helical" evidence="7">
    <location>
        <begin position="128"/>
        <end position="148"/>
    </location>
</feature>
<evidence type="ECO:0000259" key="8">
    <source>
        <dbReference type="PROSITE" id="PS50850"/>
    </source>
</evidence>
<evidence type="ECO:0000256" key="2">
    <source>
        <dbReference type="ARBA" id="ARBA00022448"/>
    </source>
</evidence>
<feature type="transmembrane region" description="Helical" evidence="7">
    <location>
        <begin position="200"/>
        <end position="217"/>
    </location>
</feature>
<reference evidence="9 10" key="1">
    <citation type="submission" date="2021-01" db="EMBL/GenBank/DDBJ databases">
        <title>Tumebacillus sp. strain ITR2 16S ribosomal RNA gene Genome sequencing and assembly.</title>
        <authorList>
            <person name="Kang M."/>
        </authorList>
    </citation>
    <scope>NUCLEOTIDE SEQUENCE [LARGE SCALE GENOMIC DNA]</scope>
    <source>
        <strain evidence="9 10">ITR2</strain>
    </source>
</reference>
<feature type="transmembrane region" description="Helical" evidence="7">
    <location>
        <begin position="39"/>
        <end position="61"/>
    </location>
</feature>
<feature type="transmembrane region" description="Helical" evidence="7">
    <location>
        <begin position="259"/>
        <end position="282"/>
    </location>
</feature>
<comment type="subcellular location">
    <subcellularLocation>
        <location evidence="1">Cell membrane</location>
        <topology evidence="1">Multi-pass membrane protein</topology>
    </subcellularLocation>
</comment>
<evidence type="ECO:0000256" key="3">
    <source>
        <dbReference type="ARBA" id="ARBA00022475"/>
    </source>
</evidence>
<feature type="transmembrane region" description="Helical" evidence="7">
    <location>
        <begin position="95"/>
        <end position="116"/>
    </location>
</feature>
<feature type="domain" description="Major facilitator superfamily (MFS) profile" evidence="8">
    <location>
        <begin position="202"/>
        <end position="381"/>
    </location>
</feature>
<proteinExistence type="predicted"/>
<dbReference type="Gene3D" id="1.20.1250.20">
    <property type="entry name" value="MFS general substrate transporter like domains"/>
    <property type="match status" value="2"/>
</dbReference>
<accession>A0ABS1JGG6</accession>
<dbReference type="PROSITE" id="PS50850">
    <property type="entry name" value="MFS"/>
    <property type="match status" value="1"/>
</dbReference>
<dbReference type="Pfam" id="PF12832">
    <property type="entry name" value="MFS_1_like"/>
    <property type="match status" value="1"/>
</dbReference>
<evidence type="ECO:0000256" key="5">
    <source>
        <dbReference type="ARBA" id="ARBA00022989"/>
    </source>
</evidence>
<keyword evidence="4 7" id="KW-0812">Transmembrane</keyword>
<dbReference type="Proteomes" id="UP000602284">
    <property type="component" value="Unassembled WGS sequence"/>
</dbReference>
<dbReference type="InterPro" id="IPR020846">
    <property type="entry name" value="MFS_dom"/>
</dbReference>
<protein>
    <submittedName>
        <fullName evidence="9">MFS transporter</fullName>
    </submittedName>
</protein>
<name>A0ABS1JGG6_9BACL</name>
<dbReference type="PANTHER" id="PTHR23522">
    <property type="entry name" value="BLL5896 PROTEIN"/>
    <property type="match status" value="1"/>
</dbReference>
<comment type="caution">
    <text evidence="9">The sequence shown here is derived from an EMBL/GenBank/DDBJ whole genome shotgun (WGS) entry which is preliminary data.</text>
</comment>
<feature type="transmembrane region" description="Helical" evidence="7">
    <location>
        <begin position="12"/>
        <end position="33"/>
    </location>
</feature>
<keyword evidence="10" id="KW-1185">Reference proteome</keyword>
<feature type="transmembrane region" description="Helical" evidence="7">
    <location>
        <begin position="356"/>
        <end position="376"/>
    </location>
</feature>
<evidence type="ECO:0000256" key="4">
    <source>
        <dbReference type="ARBA" id="ARBA00022692"/>
    </source>
</evidence>
<gene>
    <name evidence="9" type="ORF">JJB07_22240</name>
</gene>
<dbReference type="EMBL" id="JAEQNB010000010">
    <property type="protein sequence ID" value="MBL0389315.1"/>
    <property type="molecule type" value="Genomic_DNA"/>
</dbReference>
<dbReference type="SUPFAM" id="SSF103473">
    <property type="entry name" value="MFS general substrate transporter"/>
    <property type="match status" value="1"/>
</dbReference>